<comment type="caution">
    <text evidence="2">The sequence shown here is derived from an EMBL/GenBank/DDBJ whole genome shotgun (WGS) entry which is preliminary data.</text>
</comment>
<dbReference type="Pfam" id="PF13091">
    <property type="entry name" value="PLDc_2"/>
    <property type="match status" value="1"/>
</dbReference>
<dbReference type="SUPFAM" id="SSF56024">
    <property type="entry name" value="Phospholipase D/nuclease"/>
    <property type="match status" value="1"/>
</dbReference>
<evidence type="ECO:0000313" key="2">
    <source>
        <dbReference type="EMBL" id="MBB4193769.1"/>
    </source>
</evidence>
<keyword evidence="3" id="KW-1185">Reference proteome</keyword>
<dbReference type="InterPro" id="IPR059166">
    <property type="entry name" value="PLD-like_cat"/>
</dbReference>
<proteinExistence type="predicted"/>
<evidence type="ECO:0000313" key="3">
    <source>
        <dbReference type="Proteomes" id="UP000524492"/>
    </source>
</evidence>
<sequence length="410" mass="45259">MDISEEQARWSAMTSRLVDAGWAEELNAALQLEARNLSVISPFLKQKAIRRVLSHTPQSVRVITRFNLADFAEGVSDIAAIRSLLIAGARVRGIRNLHAKVYVFGSRRTIVTSANLTEAALTRNHEFGLVSDDAEIISASTRYFDALWSRAGTDLTARQLDEWEQTVTMHLASGGPRFRLETLADYGTDATGVLYSGAPTIPAPIPQAEQAFVKFLGEGSNRVPLSFSTRDEIDSALCHWALAYPATKRPQAVKEGAVMFIGRLTYDPKPDIRIFGRATGMRHVPGRDDASADEIAQRPWKNTWSRYIRVHHAEFVAGTMANGVSLNALMNALGPDAFTSTQRNQARGEGNTNPYKAYRQLAAVELSREGQLWLSEQLQRALEVHGSVPQGELNKLGWPKLHENLIATLA</sequence>
<dbReference type="CDD" id="cd09176">
    <property type="entry name" value="PLDc_unchar6"/>
    <property type="match status" value="1"/>
</dbReference>
<dbReference type="Gene3D" id="3.30.870.10">
    <property type="entry name" value="Endonuclease Chain A"/>
    <property type="match status" value="1"/>
</dbReference>
<dbReference type="Proteomes" id="UP000524492">
    <property type="component" value="Unassembled WGS sequence"/>
</dbReference>
<name>A0A7W6MJB0_9HYPH</name>
<feature type="domain" description="Phospholipase D-like" evidence="1">
    <location>
        <begin position="48"/>
        <end position="148"/>
    </location>
</feature>
<accession>A0A7W6MJB0</accession>
<gene>
    <name evidence="2" type="ORF">GGD53_003938</name>
</gene>
<dbReference type="EMBL" id="JACIFV010000014">
    <property type="protein sequence ID" value="MBB4193769.1"/>
    <property type="molecule type" value="Genomic_DNA"/>
</dbReference>
<organism evidence="2 3">
    <name type="scientific">Rhizobium aethiopicum</name>
    <dbReference type="NCBI Taxonomy" id="1138170"/>
    <lineage>
        <taxon>Bacteria</taxon>
        <taxon>Pseudomonadati</taxon>
        <taxon>Pseudomonadota</taxon>
        <taxon>Alphaproteobacteria</taxon>
        <taxon>Hyphomicrobiales</taxon>
        <taxon>Rhizobiaceae</taxon>
        <taxon>Rhizobium/Agrobacterium group</taxon>
        <taxon>Rhizobium</taxon>
    </lineage>
</organism>
<dbReference type="RefSeq" id="WP_184458419.1">
    <property type="nucleotide sequence ID" value="NZ_JACIFV010000014.1"/>
</dbReference>
<evidence type="ECO:0000259" key="1">
    <source>
        <dbReference type="Pfam" id="PF13091"/>
    </source>
</evidence>
<dbReference type="AlphaFoldDB" id="A0A7W6MJB0"/>
<dbReference type="InterPro" id="IPR025202">
    <property type="entry name" value="PLD-like_dom"/>
</dbReference>
<reference evidence="2 3" key="1">
    <citation type="submission" date="2020-08" db="EMBL/GenBank/DDBJ databases">
        <title>Genomic Encyclopedia of Type Strains, Phase IV (KMG-V): Genome sequencing to study the core and pangenomes of soil and plant-associated prokaryotes.</title>
        <authorList>
            <person name="Whitman W."/>
        </authorList>
    </citation>
    <scope>NUCLEOTIDE SEQUENCE [LARGE SCALE GENOMIC DNA]</scope>
    <source>
        <strain evidence="2 3">SEMIA 4074</strain>
    </source>
</reference>
<protein>
    <recommendedName>
        <fullName evidence="1">Phospholipase D-like domain-containing protein</fullName>
    </recommendedName>
</protein>